<evidence type="ECO:0000256" key="6">
    <source>
        <dbReference type="ARBA" id="ARBA00023125"/>
    </source>
</evidence>
<dbReference type="Gene3D" id="3.40.50.2300">
    <property type="match status" value="1"/>
</dbReference>
<keyword evidence="13" id="KW-1185">Reference proteome</keyword>
<evidence type="ECO:0000259" key="11">
    <source>
        <dbReference type="PROSITE" id="PS51755"/>
    </source>
</evidence>
<feature type="modified residue" description="4-aspartylphosphate" evidence="8">
    <location>
        <position position="66"/>
    </location>
</feature>
<evidence type="ECO:0000259" key="10">
    <source>
        <dbReference type="PROSITE" id="PS50110"/>
    </source>
</evidence>
<feature type="domain" description="Response regulatory" evidence="10">
    <location>
        <begin position="17"/>
        <end position="130"/>
    </location>
</feature>
<dbReference type="GO" id="GO:0032993">
    <property type="term" value="C:protein-DNA complex"/>
    <property type="evidence" value="ECO:0007669"/>
    <property type="project" value="TreeGrafter"/>
</dbReference>
<organism evidence="12 13">
    <name type="scientific">Ferrimonas aestuarii</name>
    <dbReference type="NCBI Taxonomy" id="2569539"/>
    <lineage>
        <taxon>Bacteria</taxon>
        <taxon>Pseudomonadati</taxon>
        <taxon>Pseudomonadota</taxon>
        <taxon>Gammaproteobacteria</taxon>
        <taxon>Alteromonadales</taxon>
        <taxon>Ferrimonadaceae</taxon>
        <taxon>Ferrimonas</taxon>
    </lineage>
</organism>
<keyword evidence="6 9" id="KW-0238">DNA-binding</keyword>
<evidence type="ECO:0000256" key="7">
    <source>
        <dbReference type="ARBA" id="ARBA00023163"/>
    </source>
</evidence>
<dbReference type="InterPro" id="IPR039420">
    <property type="entry name" value="WalR-like"/>
</dbReference>
<dbReference type="PROSITE" id="PS50110">
    <property type="entry name" value="RESPONSE_REGULATORY"/>
    <property type="match status" value="1"/>
</dbReference>
<feature type="DNA-binding region" description="OmpR/PhoB-type" evidence="9">
    <location>
        <begin position="141"/>
        <end position="241"/>
    </location>
</feature>
<keyword evidence="7" id="KW-0804">Transcription</keyword>
<dbReference type="GO" id="GO:0006355">
    <property type="term" value="P:regulation of DNA-templated transcription"/>
    <property type="evidence" value="ECO:0007669"/>
    <property type="project" value="InterPro"/>
</dbReference>
<dbReference type="SMART" id="SM00448">
    <property type="entry name" value="REC"/>
    <property type="match status" value="1"/>
</dbReference>
<dbReference type="GO" id="GO:0000156">
    <property type="term" value="F:phosphorelay response regulator activity"/>
    <property type="evidence" value="ECO:0007669"/>
    <property type="project" value="TreeGrafter"/>
</dbReference>
<evidence type="ECO:0000313" key="12">
    <source>
        <dbReference type="EMBL" id="TKB55066.1"/>
    </source>
</evidence>
<dbReference type="InterPro" id="IPR001789">
    <property type="entry name" value="Sig_transdc_resp-reg_receiver"/>
</dbReference>
<dbReference type="GO" id="GO:0005829">
    <property type="term" value="C:cytosol"/>
    <property type="evidence" value="ECO:0007669"/>
    <property type="project" value="TreeGrafter"/>
</dbReference>
<evidence type="ECO:0000313" key="13">
    <source>
        <dbReference type="Proteomes" id="UP000305675"/>
    </source>
</evidence>
<dbReference type="AlphaFoldDB" id="A0A4U1BNF9"/>
<keyword evidence="3 8" id="KW-0597">Phosphoprotein</keyword>
<dbReference type="Pfam" id="PF00072">
    <property type="entry name" value="Response_reg"/>
    <property type="match status" value="1"/>
</dbReference>
<dbReference type="SMART" id="SM00862">
    <property type="entry name" value="Trans_reg_C"/>
    <property type="match status" value="1"/>
</dbReference>
<dbReference type="CDD" id="cd00383">
    <property type="entry name" value="trans_reg_C"/>
    <property type="match status" value="1"/>
</dbReference>
<comment type="subcellular location">
    <subcellularLocation>
        <location evidence="1">Cytoplasm</location>
    </subcellularLocation>
</comment>
<evidence type="ECO:0000256" key="9">
    <source>
        <dbReference type="PROSITE-ProRule" id="PRU01091"/>
    </source>
</evidence>
<dbReference type="InterPro" id="IPR001867">
    <property type="entry name" value="OmpR/PhoB-type_DNA-bd"/>
</dbReference>
<dbReference type="EMBL" id="SWCJ01000006">
    <property type="protein sequence ID" value="TKB55066.1"/>
    <property type="molecule type" value="Genomic_DNA"/>
</dbReference>
<dbReference type="Gene3D" id="1.10.10.10">
    <property type="entry name" value="Winged helix-like DNA-binding domain superfamily/Winged helix DNA-binding domain"/>
    <property type="match status" value="1"/>
</dbReference>
<dbReference type="SUPFAM" id="SSF52172">
    <property type="entry name" value="CheY-like"/>
    <property type="match status" value="1"/>
</dbReference>
<gene>
    <name evidence="12" type="ORF">FCL42_10465</name>
</gene>
<keyword evidence="4" id="KW-0902">Two-component regulatory system</keyword>
<dbReference type="InterPro" id="IPR036388">
    <property type="entry name" value="WH-like_DNA-bd_sf"/>
</dbReference>
<evidence type="ECO:0000256" key="2">
    <source>
        <dbReference type="ARBA" id="ARBA00022490"/>
    </source>
</evidence>
<keyword evidence="2" id="KW-0963">Cytoplasm</keyword>
<evidence type="ECO:0000256" key="8">
    <source>
        <dbReference type="PROSITE-ProRule" id="PRU00169"/>
    </source>
</evidence>
<keyword evidence="5" id="KW-0805">Transcription regulation</keyword>
<reference evidence="12 13" key="1">
    <citation type="submission" date="2019-04" db="EMBL/GenBank/DDBJ databases">
        <authorList>
            <person name="Hwang J.C."/>
        </authorList>
    </citation>
    <scope>NUCLEOTIDE SEQUENCE [LARGE SCALE GENOMIC DNA]</scope>
    <source>
        <strain evidence="12 13">IMCC35002</strain>
    </source>
</reference>
<name>A0A4U1BNF9_9GAMM</name>
<accession>A0A4U1BNF9</accession>
<proteinExistence type="predicted"/>
<sequence length="241" mass="27800">MDQNSQLSALKTKRYADLLLVEDDLEIGESLANTLRQRGHRVELATDGHQGLVQALTRDYHLILLDKLLPKLDGFELLKRLRQTKDTPVIMLTACGDENQRIAGFMEGADDYLPKPFNLTELMLRIDALLRRSKQSAPVKQETHSLSDGELQLDTKTRCASWQGQELNLTPIEYHLLEVLMNQRHEVLSKQFLYQEVLNKPYGRYDRSLDMHISNLRGKLSALMLDTKRIRTVHGKGYRYQ</sequence>
<evidence type="ECO:0000256" key="5">
    <source>
        <dbReference type="ARBA" id="ARBA00023015"/>
    </source>
</evidence>
<dbReference type="Pfam" id="PF00486">
    <property type="entry name" value="Trans_reg_C"/>
    <property type="match status" value="1"/>
</dbReference>
<dbReference type="Gene3D" id="6.10.250.690">
    <property type="match status" value="1"/>
</dbReference>
<dbReference type="PROSITE" id="PS51755">
    <property type="entry name" value="OMPR_PHOB"/>
    <property type="match status" value="1"/>
</dbReference>
<dbReference type="GO" id="GO:0000976">
    <property type="term" value="F:transcription cis-regulatory region binding"/>
    <property type="evidence" value="ECO:0007669"/>
    <property type="project" value="TreeGrafter"/>
</dbReference>
<evidence type="ECO:0000256" key="3">
    <source>
        <dbReference type="ARBA" id="ARBA00022553"/>
    </source>
</evidence>
<comment type="caution">
    <text evidence="12">The sequence shown here is derived from an EMBL/GenBank/DDBJ whole genome shotgun (WGS) entry which is preliminary data.</text>
</comment>
<dbReference type="PANTHER" id="PTHR48111:SF39">
    <property type="entry name" value="TRANSCRIPTIONAL REGULATORY PROTEIN CPXR"/>
    <property type="match status" value="1"/>
</dbReference>
<dbReference type="Proteomes" id="UP000305675">
    <property type="component" value="Unassembled WGS sequence"/>
</dbReference>
<evidence type="ECO:0000256" key="4">
    <source>
        <dbReference type="ARBA" id="ARBA00023012"/>
    </source>
</evidence>
<dbReference type="InterPro" id="IPR011006">
    <property type="entry name" value="CheY-like_superfamily"/>
</dbReference>
<evidence type="ECO:0000256" key="1">
    <source>
        <dbReference type="ARBA" id="ARBA00004496"/>
    </source>
</evidence>
<dbReference type="PANTHER" id="PTHR48111">
    <property type="entry name" value="REGULATOR OF RPOS"/>
    <property type="match status" value="1"/>
</dbReference>
<feature type="domain" description="OmpR/PhoB-type" evidence="11">
    <location>
        <begin position="141"/>
        <end position="241"/>
    </location>
</feature>
<dbReference type="OrthoDB" id="9802426at2"/>
<protein>
    <submittedName>
        <fullName evidence="12">Response regulator transcription factor</fullName>
    </submittedName>
</protein>